<sequence>MSRSFAMTKKSSWKDPVLTGASLALQIAKEATSDVPIVKQVVGVALNIVELAERAEKNRDAMRMLAEKAATLAQLVDKVVSSRIVDGRLSDLLGHLSVVLAQVQEFMLKETAERNVLRNIYRSIFTVQKRTEELSNALEIEIHGFTTKFRLLRDYEVQKLDVILERETEYGTITFARALVDGISKPMVVRYISEDGPVASTSKQTILTTVSSMDEECVMVKRSSLSFGAVYMLQRIISKMHAMMFAVCMKCFKLETTHPRSIDEGKLKMWMESVISHSPLLRQVWTRVCAEELRIEVEEREELLTDICRMSPDIVPDATSHWNDLYARQYPLARSSSGQSARQTRLQNQEDQVGLTSDGEEESLEVNITCHLVCDTVSSSGHRTSRGLKVWLNCLSDTAFIRRSYLMDFPEEVAADRDDDGSITDSVILNTFPSPRSLAQDLAPAHTTSATQPFTPAHRTQKVDQHLRQ</sequence>
<protein>
    <submittedName>
        <fullName evidence="2">Uncharacterized protein</fullName>
    </submittedName>
</protein>
<dbReference type="Gene3D" id="1.20.930.20">
    <property type="entry name" value="Adaptor protein Cbl, N-terminal domain"/>
    <property type="match status" value="1"/>
</dbReference>
<dbReference type="InterPro" id="IPR059179">
    <property type="entry name" value="MLKL-like_MCAfunc"/>
</dbReference>
<gene>
    <name evidence="2" type="ORF">EXIGLDRAFT_705322</name>
</gene>
<evidence type="ECO:0000313" key="2">
    <source>
        <dbReference type="EMBL" id="KZV96534.1"/>
    </source>
</evidence>
<dbReference type="Proteomes" id="UP000077266">
    <property type="component" value="Unassembled WGS sequence"/>
</dbReference>
<proteinExistence type="predicted"/>
<evidence type="ECO:0000313" key="3">
    <source>
        <dbReference type="Proteomes" id="UP000077266"/>
    </source>
</evidence>
<dbReference type="EMBL" id="KV425941">
    <property type="protein sequence ID" value="KZV96534.1"/>
    <property type="molecule type" value="Genomic_DNA"/>
</dbReference>
<dbReference type="CDD" id="cd21037">
    <property type="entry name" value="MLKL_NTD"/>
    <property type="match status" value="1"/>
</dbReference>
<feature type="compositionally biased region" description="Polar residues" evidence="1">
    <location>
        <begin position="336"/>
        <end position="355"/>
    </location>
</feature>
<evidence type="ECO:0000256" key="1">
    <source>
        <dbReference type="SAM" id="MobiDB-lite"/>
    </source>
</evidence>
<feature type="region of interest" description="Disordered" evidence="1">
    <location>
        <begin position="336"/>
        <end position="360"/>
    </location>
</feature>
<keyword evidence="3" id="KW-1185">Reference proteome</keyword>
<name>A0A165KLK2_EXIGL</name>
<accession>A0A165KLK2</accession>
<dbReference type="InParanoid" id="A0A165KLK2"/>
<organism evidence="2 3">
    <name type="scientific">Exidia glandulosa HHB12029</name>
    <dbReference type="NCBI Taxonomy" id="1314781"/>
    <lineage>
        <taxon>Eukaryota</taxon>
        <taxon>Fungi</taxon>
        <taxon>Dikarya</taxon>
        <taxon>Basidiomycota</taxon>
        <taxon>Agaricomycotina</taxon>
        <taxon>Agaricomycetes</taxon>
        <taxon>Auriculariales</taxon>
        <taxon>Exidiaceae</taxon>
        <taxon>Exidia</taxon>
    </lineage>
</organism>
<dbReference type="AlphaFoldDB" id="A0A165KLK2"/>
<dbReference type="InterPro" id="IPR036537">
    <property type="entry name" value="Adaptor_Cbl_N_dom_sf"/>
</dbReference>
<dbReference type="GO" id="GO:0007166">
    <property type="term" value="P:cell surface receptor signaling pathway"/>
    <property type="evidence" value="ECO:0007669"/>
    <property type="project" value="InterPro"/>
</dbReference>
<reference evidence="2 3" key="1">
    <citation type="journal article" date="2016" name="Mol. Biol. Evol.">
        <title>Comparative Genomics of Early-Diverging Mushroom-Forming Fungi Provides Insights into the Origins of Lignocellulose Decay Capabilities.</title>
        <authorList>
            <person name="Nagy L.G."/>
            <person name="Riley R."/>
            <person name="Tritt A."/>
            <person name="Adam C."/>
            <person name="Daum C."/>
            <person name="Floudas D."/>
            <person name="Sun H."/>
            <person name="Yadav J.S."/>
            <person name="Pangilinan J."/>
            <person name="Larsson K.H."/>
            <person name="Matsuura K."/>
            <person name="Barry K."/>
            <person name="Labutti K."/>
            <person name="Kuo R."/>
            <person name="Ohm R.A."/>
            <person name="Bhattacharya S.S."/>
            <person name="Shirouzu T."/>
            <person name="Yoshinaga Y."/>
            <person name="Martin F.M."/>
            <person name="Grigoriev I.V."/>
            <person name="Hibbett D.S."/>
        </authorList>
    </citation>
    <scope>NUCLEOTIDE SEQUENCE [LARGE SCALE GENOMIC DNA]</scope>
    <source>
        <strain evidence="2 3">HHB12029</strain>
    </source>
</reference>
<dbReference type="OrthoDB" id="3319207at2759"/>
<feature type="region of interest" description="Disordered" evidence="1">
    <location>
        <begin position="442"/>
        <end position="469"/>
    </location>
</feature>